<evidence type="ECO:0000313" key="2">
    <source>
        <dbReference type="EMBL" id="QCY48397.1"/>
    </source>
</evidence>
<dbReference type="Pfam" id="PF07336">
    <property type="entry name" value="ABATE"/>
    <property type="match status" value="1"/>
</dbReference>
<protein>
    <recommendedName>
        <fullName evidence="1">Zinc finger CGNR domain-containing protein</fullName>
    </recommendedName>
</protein>
<feature type="domain" description="Zinc finger CGNR" evidence="1">
    <location>
        <begin position="151"/>
        <end position="189"/>
    </location>
</feature>
<dbReference type="Gene3D" id="1.10.3300.10">
    <property type="entry name" value="Jann2411-like domain"/>
    <property type="match status" value="1"/>
</dbReference>
<gene>
    <name evidence="2" type="ORF">GcLGCM259_2690</name>
</gene>
<keyword evidence="3" id="KW-1185">Reference proteome</keyword>
<dbReference type="Proteomes" id="UP000307000">
    <property type="component" value="Chromosome"/>
</dbReference>
<accession>A0A5B7WWX1</accession>
<name>A0A5B7WWX1_9MICC</name>
<dbReference type="KEGG" id="gcr:GcLGCM259_2690"/>
<evidence type="ECO:0000259" key="1">
    <source>
        <dbReference type="Pfam" id="PF11706"/>
    </source>
</evidence>
<reference evidence="2 3" key="1">
    <citation type="submission" date="2018-12" db="EMBL/GenBank/DDBJ databases">
        <title>Complete Genome Sequence of Glutamicibacter creatinolyticus strain LGCM259,isolated from an abscess of a 12-year-old mare in Italy.</title>
        <authorList>
            <person name="Santos R.G."/>
            <person name="Silva A.L."/>
            <person name="Seyffert N."/>
            <person name="Castro T.L.P."/>
            <person name="Attili A.R."/>
            <person name="Rifici C."/>
            <person name="Mazzullo G."/>
            <person name="Brenig B."/>
            <person name="Venanzi F."/>
            <person name="Azevedo V."/>
        </authorList>
    </citation>
    <scope>NUCLEOTIDE SEQUENCE [LARGE SCALE GENOMIC DNA]</scope>
    <source>
        <strain evidence="2 3">LGCM 259</strain>
    </source>
</reference>
<evidence type="ECO:0000313" key="3">
    <source>
        <dbReference type="Proteomes" id="UP000307000"/>
    </source>
</evidence>
<proteinExistence type="predicted"/>
<dbReference type="PANTHER" id="PTHR35525">
    <property type="entry name" value="BLL6575 PROTEIN"/>
    <property type="match status" value="1"/>
</dbReference>
<dbReference type="AlphaFoldDB" id="A0A5B7WWX1"/>
<sequence length="191" mass="20689">MSKIPLPPAPGAAEHLGLALANSLVTLPGQELADELGTPEEATGWLIENELAPRDTALLPYCQNQLTALRANVRSLLAAQVAGRPPERSALEAVNRALTGIASAPLLHYSEDRGLFRAAEHPVTQLVEHAMAQIAEDTAALLTSDHSATMAQCEAAPCDRFLIRSHARRRWCSTRCGDRIRAARAYARRQK</sequence>
<dbReference type="InterPro" id="IPR010852">
    <property type="entry name" value="ABATE"/>
</dbReference>
<dbReference type="PANTHER" id="PTHR35525:SF3">
    <property type="entry name" value="BLL6575 PROTEIN"/>
    <property type="match status" value="1"/>
</dbReference>
<dbReference type="EMBL" id="CP034412">
    <property type="protein sequence ID" value="QCY48397.1"/>
    <property type="molecule type" value="Genomic_DNA"/>
</dbReference>
<dbReference type="Pfam" id="PF11706">
    <property type="entry name" value="zf-CGNR"/>
    <property type="match status" value="1"/>
</dbReference>
<dbReference type="RefSeq" id="WP_138926965.1">
    <property type="nucleotide sequence ID" value="NZ_CP034412.1"/>
</dbReference>
<organism evidence="2 3">
    <name type="scientific">Glutamicibacter creatinolyticus</name>
    <dbReference type="NCBI Taxonomy" id="162496"/>
    <lineage>
        <taxon>Bacteria</taxon>
        <taxon>Bacillati</taxon>
        <taxon>Actinomycetota</taxon>
        <taxon>Actinomycetes</taxon>
        <taxon>Micrococcales</taxon>
        <taxon>Micrococcaceae</taxon>
        <taxon>Glutamicibacter</taxon>
    </lineage>
</organism>
<dbReference type="SUPFAM" id="SSF160904">
    <property type="entry name" value="Jann2411-like"/>
    <property type="match status" value="1"/>
</dbReference>
<dbReference type="InterPro" id="IPR021005">
    <property type="entry name" value="Znf_CGNR"/>
</dbReference>
<dbReference type="InterPro" id="IPR023286">
    <property type="entry name" value="ABATE_dom_sf"/>
</dbReference>